<evidence type="ECO:0000313" key="10">
    <source>
        <dbReference type="EMBL" id="HEB96616.1"/>
    </source>
</evidence>
<feature type="domain" description="Calcineurin-like phosphoesterase" evidence="8">
    <location>
        <begin position="1"/>
        <end position="233"/>
    </location>
</feature>
<name>A0A831RNJ2_9GAMM</name>
<feature type="domain" description="Nuclease SbcCD subunit D C-terminal" evidence="9">
    <location>
        <begin position="286"/>
        <end position="389"/>
    </location>
</feature>
<comment type="caution">
    <text evidence="10">The sequence shown here is derived from an EMBL/GenBank/DDBJ whole genome shotgun (WGS) entry which is preliminary data.</text>
</comment>
<dbReference type="NCBIfam" id="TIGR00619">
    <property type="entry name" value="sbcd"/>
    <property type="match status" value="1"/>
</dbReference>
<sequence>MRLIHTADWHLGHSLYGVSRRFEHQRFLDWLLERLQAVEADALLVAGDIFDSTNPPASAFALFYGFLTEARRRMPGLDLILIGGNHDSAARLEAPSSLFQALGIRVIGGLARTPDGEPDVQRLLCPLHDRQGRVAGHCVAVPFLRNSDLPPADPAGAGDPLIEGVRARYRFLFDAARGLRRPGQALVAMGHCYMVRGRVSELSERRILGGNQHALPVDLFPPGVAYAALGHLHLAQAVDAEGRIRYSGSPIPLSLDEADYPHQVVQVDLEGERLVDAVALPVPRSVPILRLPETGPAPLEQVIEALERLQPDPDCPVERRPYLELRVRLERPQPGLRETLEARCRDLPLRLLRVSSHYTGTADPLAETVPRQRLEELDPEQVFSRCYQAAHKGPPPDELLSCYRELLEQVQQAEPD</sequence>
<dbReference type="PANTHER" id="PTHR30337:SF0">
    <property type="entry name" value="NUCLEASE SBCCD SUBUNIT D"/>
    <property type="match status" value="1"/>
</dbReference>
<dbReference type="Pfam" id="PF00149">
    <property type="entry name" value="Metallophos"/>
    <property type="match status" value="1"/>
</dbReference>
<dbReference type="CDD" id="cd00840">
    <property type="entry name" value="MPP_Mre11_N"/>
    <property type="match status" value="1"/>
</dbReference>
<keyword evidence="5 7" id="KW-0378">Hydrolase</keyword>
<dbReference type="InterPro" id="IPR004843">
    <property type="entry name" value="Calcineurin-like_PHP"/>
</dbReference>
<evidence type="ECO:0000256" key="1">
    <source>
        <dbReference type="ARBA" id="ARBA00010555"/>
    </source>
</evidence>
<accession>A0A831RNJ2</accession>
<keyword evidence="7" id="KW-0255">Endonuclease</keyword>
<dbReference type="SUPFAM" id="SSF56300">
    <property type="entry name" value="Metallo-dependent phosphatases"/>
    <property type="match status" value="1"/>
</dbReference>
<dbReference type="InterPro" id="IPR041796">
    <property type="entry name" value="Mre11_N"/>
</dbReference>
<evidence type="ECO:0000256" key="4">
    <source>
        <dbReference type="ARBA" id="ARBA00022722"/>
    </source>
</evidence>
<evidence type="ECO:0000259" key="8">
    <source>
        <dbReference type="Pfam" id="PF00149"/>
    </source>
</evidence>
<evidence type="ECO:0000256" key="2">
    <source>
        <dbReference type="ARBA" id="ARBA00011322"/>
    </source>
</evidence>
<evidence type="ECO:0000256" key="3">
    <source>
        <dbReference type="ARBA" id="ARBA00013365"/>
    </source>
</evidence>
<keyword evidence="4 7" id="KW-0540">Nuclease</keyword>
<dbReference type="Pfam" id="PF12320">
    <property type="entry name" value="SbcD_C"/>
    <property type="match status" value="1"/>
</dbReference>
<evidence type="ECO:0000256" key="5">
    <source>
        <dbReference type="ARBA" id="ARBA00022801"/>
    </source>
</evidence>
<comment type="function">
    <text evidence="7">SbcCD cleaves DNA hairpin structures. These structures can inhibit DNA replication and are intermediates in certain DNA recombination reactions. The complex acts as a 3'-&gt;5' double strand exonuclease that can open hairpins. It also has a 5' single-strand endonuclease activity.</text>
</comment>
<dbReference type="AlphaFoldDB" id="A0A831RNJ2"/>
<dbReference type="InterPro" id="IPR026843">
    <property type="entry name" value="SbcD_C"/>
</dbReference>
<evidence type="ECO:0000256" key="7">
    <source>
        <dbReference type="RuleBase" id="RU363069"/>
    </source>
</evidence>
<dbReference type="EMBL" id="DRKP01000105">
    <property type="protein sequence ID" value="HEB96616.1"/>
    <property type="molecule type" value="Genomic_DNA"/>
</dbReference>
<dbReference type="Proteomes" id="UP000886251">
    <property type="component" value="Unassembled WGS sequence"/>
</dbReference>
<organism evidence="10">
    <name type="scientific">Sedimenticola thiotaurini</name>
    <dbReference type="NCBI Taxonomy" id="1543721"/>
    <lineage>
        <taxon>Bacteria</taxon>
        <taxon>Pseudomonadati</taxon>
        <taxon>Pseudomonadota</taxon>
        <taxon>Gammaproteobacteria</taxon>
        <taxon>Chromatiales</taxon>
        <taxon>Sedimenticolaceae</taxon>
        <taxon>Sedimenticola</taxon>
    </lineage>
</organism>
<dbReference type="GO" id="GO:0008408">
    <property type="term" value="F:3'-5' exonuclease activity"/>
    <property type="evidence" value="ECO:0007669"/>
    <property type="project" value="InterPro"/>
</dbReference>
<keyword evidence="7" id="KW-0235">DNA replication</keyword>
<dbReference type="InterPro" id="IPR004593">
    <property type="entry name" value="SbcD"/>
</dbReference>
<proteinExistence type="inferred from homology"/>
<dbReference type="PANTHER" id="PTHR30337">
    <property type="entry name" value="COMPONENT OF ATP-DEPENDENT DSDNA EXONUCLEASE"/>
    <property type="match status" value="1"/>
</dbReference>
<dbReference type="GO" id="GO:0006260">
    <property type="term" value="P:DNA replication"/>
    <property type="evidence" value="ECO:0007669"/>
    <property type="project" value="UniProtKB-KW"/>
</dbReference>
<dbReference type="InterPro" id="IPR050535">
    <property type="entry name" value="DNA_Repair-Maintenance_Comp"/>
</dbReference>
<evidence type="ECO:0000256" key="6">
    <source>
        <dbReference type="ARBA" id="ARBA00022839"/>
    </source>
</evidence>
<dbReference type="GO" id="GO:0006310">
    <property type="term" value="P:DNA recombination"/>
    <property type="evidence" value="ECO:0007669"/>
    <property type="project" value="UniProtKB-KW"/>
</dbReference>
<comment type="similarity">
    <text evidence="1 7">Belongs to the SbcD family.</text>
</comment>
<evidence type="ECO:0000259" key="9">
    <source>
        <dbReference type="Pfam" id="PF12320"/>
    </source>
</evidence>
<dbReference type="GO" id="GO:0004519">
    <property type="term" value="F:endonuclease activity"/>
    <property type="evidence" value="ECO:0007669"/>
    <property type="project" value="UniProtKB-KW"/>
</dbReference>
<protein>
    <recommendedName>
        <fullName evidence="3 7">Nuclease SbcCD subunit D</fullName>
    </recommendedName>
</protein>
<dbReference type="Gene3D" id="3.60.21.10">
    <property type="match status" value="1"/>
</dbReference>
<comment type="subunit">
    <text evidence="2 7">Heterodimer of SbcC and SbcD.</text>
</comment>
<dbReference type="InterPro" id="IPR029052">
    <property type="entry name" value="Metallo-depent_PP-like"/>
</dbReference>
<keyword evidence="6 7" id="KW-0269">Exonuclease</keyword>
<gene>
    <name evidence="7 10" type="primary">sbcD</name>
    <name evidence="10" type="ORF">ENI96_09335</name>
</gene>
<keyword evidence="7" id="KW-0233">DNA recombination</keyword>
<reference evidence="10" key="1">
    <citation type="journal article" date="2020" name="mSystems">
        <title>Genome- and Community-Level Interaction Insights into Carbon Utilization and Element Cycling Functions of Hydrothermarchaeota in Hydrothermal Sediment.</title>
        <authorList>
            <person name="Zhou Z."/>
            <person name="Liu Y."/>
            <person name="Xu W."/>
            <person name="Pan J."/>
            <person name="Luo Z.H."/>
            <person name="Li M."/>
        </authorList>
    </citation>
    <scope>NUCLEOTIDE SEQUENCE [LARGE SCALE GENOMIC DNA]</scope>
    <source>
        <strain evidence="10">HyVt-443</strain>
    </source>
</reference>